<organism evidence="2 3">
    <name type="scientific">Ceratobasidium theobromae</name>
    <dbReference type="NCBI Taxonomy" id="1582974"/>
    <lineage>
        <taxon>Eukaryota</taxon>
        <taxon>Fungi</taxon>
        <taxon>Dikarya</taxon>
        <taxon>Basidiomycota</taxon>
        <taxon>Agaricomycotina</taxon>
        <taxon>Agaricomycetes</taxon>
        <taxon>Cantharellales</taxon>
        <taxon>Ceratobasidiaceae</taxon>
        <taxon>Ceratobasidium</taxon>
    </lineage>
</organism>
<proteinExistence type="predicted"/>
<gene>
    <name evidence="2" type="ORF">CTheo_393</name>
</gene>
<protein>
    <submittedName>
        <fullName evidence="2">Uncharacterized protein</fullName>
    </submittedName>
</protein>
<reference evidence="2 3" key="1">
    <citation type="journal article" date="2019" name="Fungal Biol. Biotechnol.">
        <title>Draft genome sequence of fastidious pathogen Ceratobasidium theobromae, which causes vascular-streak dieback in Theobroma cacao.</title>
        <authorList>
            <person name="Ali S.S."/>
            <person name="Asman A."/>
            <person name="Shao J."/>
            <person name="Firmansyah A.P."/>
            <person name="Susilo A.W."/>
            <person name="Rosmana A."/>
            <person name="McMahon P."/>
            <person name="Junaid M."/>
            <person name="Guest D."/>
            <person name="Kheng T.Y."/>
            <person name="Meinhardt L.W."/>
            <person name="Bailey B.A."/>
        </authorList>
    </citation>
    <scope>NUCLEOTIDE SEQUENCE [LARGE SCALE GENOMIC DNA]</scope>
    <source>
        <strain evidence="2 3">CT2</strain>
    </source>
</reference>
<feature type="compositionally biased region" description="Basic and acidic residues" evidence="1">
    <location>
        <begin position="59"/>
        <end position="70"/>
    </location>
</feature>
<dbReference type="AlphaFoldDB" id="A0A5N5QWY5"/>
<feature type="compositionally biased region" description="Low complexity" evidence="1">
    <location>
        <begin position="177"/>
        <end position="188"/>
    </location>
</feature>
<feature type="compositionally biased region" description="Low complexity" evidence="1">
    <location>
        <begin position="146"/>
        <end position="160"/>
    </location>
</feature>
<sequence length="188" mass="20312">MAISTAHIVSHYAQPKPKGFRWSPKPLKLARKYPVLPLRERAHSAQPPTPTSAQPVVRVQDEHHTEKPLIEDEVNVEGRLGGGQQDSSSSNDPNSPDTASSESAAGRVGMSPEEFIRNALPSTHTFTQPSPPDVRLVPTPSHRLRPSSSLSNISFGSNRSRPPSAMSTSGHAHRSSSRASVTHRAQLA</sequence>
<accession>A0A5N5QWY5</accession>
<dbReference type="OrthoDB" id="3259432at2759"/>
<dbReference type="EMBL" id="SSOP01000003">
    <property type="protein sequence ID" value="KAB5596121.1"/>
    <property type="molecule type" value="Genomic_DNA"/>
</dbReference>
<comment type="caution">
    <text evidence="2">The sequence shown here is derived from an EMBL/GenBank/DDBJ whole genome shotgun (WGS) entry which is preliminary data.</text>
</comment>
<evidence type="ECO:0000313" key="2">
    <source>
        <dbReference type="EMBL" id="KAB5596121.1"/>
    </source>
</evidence>
<evidence type="ECO:0000313" key="3">
    <source>
        <dbReference type="Proteomes" id="UP000383932"/>
    </source>
</evidence>
<feature type="compositionally biased region" description="Low complexity" evidence="1">
    <location>
        <begin position="85"/>
        <end position="97"/>
    </location>
</feature>
<evidence type="ECO:0000256" key="1">
    <source>
        <dbReference type="SAM" id="MobiDB-lite"/>
    </source>
</evidence>
<feature type="region of interest" description="Disordered" evidence="1">
    <location>
        <begin position="1"/>
        <end position="26"/>
    </location>
</feature>
<feature type="region of interest" description="Disordered" evidence="1">
    <location>
        <begin position="38"/>
        <end position="188"/>
    </location>
</feature>
<keyword evidence="3" id="KW-1185">Reference proteome</keyword>
<name>A0A5N5QWY5_9AGAM</name>
<dbReference type="Proteomes" id="UP000383932">
    <property type="component" value="Unassembled WGS sequence"/>
</dbReference>